<dbReference type="eggNOG" id="ENOG5033BX7">
    <property type="taxonomic scope" value="Bacteria"/>
</dbReference>
<keyword evidence="2" id="KW-1185">Reference proteome</keyword>
<dbReference type="Proteomes" id="UP000012283">
    <property type="component" value="Unassembled WGS sequence"/>
</dbReference>
<evidence type="ECO:0000313" key="2">
    <source>
        <dbReference type="Proteomes" id="UP000012283"/>
    </source>
</evidence>
<name>N4WD16_9BACI</name>
<reference evidence="1 2" key="1">
    <citation type="submission" date="2013-03" db="EMBL/GenBank/DDBJ databases">
        <title>Draft genome sequence of Gracibacillus halophilus YIM-C55.5, a moderately halophilic and thermophilic organism from the Xiaochaidamu salt lake.</title>
        <authorList>
            <person name="Sugumar T."/>
            <person name="Polireddy D.R."/>
            <person name="Antony A."/>
            <person name="Madhava Y.R."/>
            <person name="Sivakumar N."/>
        </authorList>
    </citation>
    <scope>NUCLEOTIDE SEQUENCE [LARGE SCALE GENOMIC DNA]</scope>
    <source>
        <strain evidence="1 2">YIM-C55.5</strain>
    </source>
</reference>
<dbReference type="AlphaFoldDB" id="N4WD16"/>
<sequence>MYKSLQAFFTSEDDAEEVRAQFNTLKTNDIRIDYVPDLGQDLFLTPLAYSGHGTSGMGVGGGIVASFTNHQGILANEANRTIWLNVKSRNLIIKMHCRLSWKMTDMLIKESFVRKASLPQKNSLFRKNDGYFRKIIMNFAKMIDILAKIQILN</sequence>
<organism evidence="1 2">
    <name type="scientific">Gracilibacillus halophilus YIM-C55.5</name>
    <dbReference type="NCBI Taxonomy" id="1308866"/>
    <lineage>
        <taxon>Bacteria</taxon>
        <taxon>Bacillati</taxon>
        <taxon>Bacillota</taxon>
        <taxon>Bacilli</taxon>
        <taxon>Bacillales</taxon>
        <taxon>Bacillaceae</taxon>
        <taxon>Gracilibacillus</taxon>
    </lineage>
</organism>
<comment type="caution">
    <text evidence="1">The sequence shown here is derived from an EMBL/GenBank/DDBJ whole genome shotgun (WGS) entry which is preliminary data.</text>
</comment>
<proteinExistence type="predicted"/>
<dbReference type="OrthoDB" id="2607182at2"/>
<accession>N4WD16</accession>
<dbReference type="RefSeq" id="WP_003463423.1">
    <property type="nucleotide sequence ID" value="NZ_APML01000005.1"/>
</dbReference>
<dbReference type="EMBL" id="APML01000005">
    <property type="protein sequence ID" value="ENH98178.1"/>
    <property type="molecule type" value="Genomic_DNA"/>
</dbReference>
<gene>
    <name evidence="1" type="ORF">J416_01749</name>
</gene>
<dbReference type="STRING" id="1308866.J416_01749"/>
<evidence type="ECO:0000313" key="1">
    <source>
        <dbReference type="EMBL" id="ENH98178.1"/>
    </source>
</evidence>
<protein>
    <submittedName>
        <fullName evidence="1">Uncharacterized protein</fullName>
    </submittedName>
</protein>
<dbReference type="PATRIC" id="fig|1308866.3.peg.356"/>